<dbReference type="RefSeq" id="WP_004625823.1">
    <property type="nucleotide sequence ID" value="NZ_AORV01000033.1"/>
</dbReference>
<protein>
    <submittedName>
        <fullName evidence="1">Uncharacterized protein</fullName>
    </submittedName>
</protein>
<dbReference type="STRING" id="1195236.CTER_2216"/>
<dbReference type="PATRIC" id="fig|1195236.3.peg.2522"/>
<name>S0FJE7_RUMCE</name>
<dbReference type="Proteomes" id="UP000014155">
    <property type="component" value="Unassembled WGS sequence"/>
</dbReference>
<accession>S0FJE7</accession>
<evidence type="ECO:0000313" key="2">
    <source>
        <dbReference type="Proteomes" id="UP000014155"/>
    </source>
</evidence>
<dbReference type="EMBL" id="AORV01000033">
    <property type="protein sequence ID" value="EMS71842.1"/>
    <property type="molecule type" value="Genomic_DNA"/>
</dbReference>
<reference evidence="1 2" key="1">
    <citation type="journal article" date="2013" name="Genome Announc.">
        <title>Draft Genome Sequence of the Cellulolytic, Mesophilic, Anaerobic Bacterium Clostridium termitidis Strain CT1112 (DSM 5398).</title>
        <authorList>
            <person name="Lal S."/>
            <person name="Ramachandran U."/>
            <person name="Zhang X."/>
            <person name="Munir R."/>
            <person name="Sparling R."/>
            <person name="Levin D.B."/>
        </authorList>
    </citation>
    <scope>NUCLEOTIDE SEQUENCE [LARGE SCALE GENOMIC DNA]</scope>
    <source>
        <strain evidence="1 2">CT1112</strain>
    </source>
</reference>
<dbReference type="AlphaFoldDB" id="S0FJE7"/>
<evidence type="ECO:0000313" key="1">
    <source>
        <dbReference type="EMBL" id="EMS71842.1"/>
    </source>
</evidence>
<comment type="caution">
    <text evidence="1">The sequence shown here is derived from an EMBL/GenBank/DDBJ whole genome shotgun (WGS) entry which is preliminary data.</text>
</comment>
<proteinExistence type="predicted"/>
<organism evidence="1 2">
    <name type="scientific">Ruminiclostridium cellobioparum subsp. termitidis CT1112</name>
    <dbReference type="NCBI Taxonomy" id="1195236"/>
    <lineage>
        <taxon>Bacteria</taxon>
        <taxon>Bacillati</taxon>
        <taxon>Bacillota</taxon>
        <taxon>Clostridia</taxon>
        <taxon>Eubacteriales</taxon>
        <taxon>Oscillospiraceae</taxon>
        <taxon>Ruminiclostridium</taxon>
    </lineage>
</organism>
<sequence length="123" mass="14630">MDYMDIDRLKNIFSDMLRNQYTLRSMELGIDGKLMAVGYKPYWTSRQDSKIETLELNFLSSKGVMVPIILRNVVSYELYPKEGRKNKKYRVNMIELLILSPYMLARNSKDVYDKIKLEIIYED</sequence>
<gene>
    <name evidence="1" type="ORF">CTER_2216</name>
</gene>
<keyword evidence="2" id="KW-1185">Reference proteome</keyword>